<sequence>MEGVCGCGECGATSGGGGGGVPSGSSGTVATSGAMGAPSNGSKTAHSKVATGGGHANTQTSSKRSSSGADGDYQLVQHEVLYSLSAQYEKSDYDDGPVVEEDIGLVEGSIVEKGCRSYESICFNVAINTKPDED</sequence>
<feature type="compositionally biased region" description="Low complexity" evidence="1">
    <location>
        <begin position="23"/>
        <end position="36"/>
    </location>
</feature>
<dbReference type="EnsemblMetazoa" id="ACOM025601-RA">
    <property type="protein sequence ID" value="ACOM025601-PA.1"/>
    <property type="gene ID" value="ACOM025601"/>
</dbReference>
<proteinExistence type="predicted"/>
<evidence type="ECO:0000256" key="1">
    <source>
        <dbReference type="SAM" id="MobiDB-lite"/>
    </source>
</evidence>
<feature type="compositionally biased region" description="Gly residues" evidence="1">
    <location>
        <begin position="13"/>
        <end position="22"/>
    </location>
</feature>
<organism evidence="2">
    <name type="scientific">Anopheles coluzzii</name>
    <name type="common">African malaria mosquito</name>
    <dbReference type="NCBI Taxonomy" id="1518534"/>
    <lineage>
        <taxon>Eukaryota</taxon>
        <taxon>Metazoa</taxon>
        <taxon>Ecdysozoa</taxon>
        <taxon>Arthropoda</taxon>
        <taxon>Hexapoda</taxon>
        <taxon>Insecta</taxon>
        <taxon>Pterygota</taxon>
        <taxon>Neoptera</taxon>
        <taxon>Endopterygota</taxon>
        <taxon>Diptera</taxon>
        <taxon>Nematocera</taxon>
        <taxon>Culicoidea</taxon>
        <taxon>Culicidae</taxon>
        <taxon>Anophelinae</taxon>
        <taxon>Anopheles</taxon>
    </lineage>
</organism>
<name>A0A8W7P4W9_ANOCL</name>
<protein>
    <submittedName>
        <fullName evidence="2">Uncharacterized protein</fullName>
    </submittedName>
</protein>
<reference evidence="2" key="1">
    <citation type="submission" date="2022-08" db="UniProtKB">
        <authorList>
            <consortium name="EnsemblMetazoa"/>
        </authorList>
    </citation>
    <scope>IDENTIFICATION</scope>
</reference>
<evidence type="ECO:0000313" key="2">
    <source>
        <dbReference type="EnsemblMetazoa" id="ACOM025601-PA.1"/>
    </source>
</evidence>
<dbReference type="VEuPathDB" id="VectorBase:ACON2_033465"/>
<dbReference type="AlphaFoldDB" id="A0A8W7P4W9"/>
<feature type="compositionally biased region" description="Polar residues" evidence="1">
    <location>
        <begin position="56"/>
        <end position="68"/>
    </location>
</feature>
<feature type="region of interest" description="Disordered" evidence="1">
    <location>
        <begin position="11"/>
        <end position="72"/>
    </location>
</feature>
<accession>A0A8W7P4W9</accession>
<dbReference type="Proteomes" id="UP000075882">
    <property type="component" value="Unassembled WGS sequence"/>
</dbReference>